<proteinExistence type="predicted"/>
<dbReference type="AlphaFoldDB" id="A0AA90H0X4"/>
<sequence length="344" mass="35945">MMRFSDLGAASGPTAAGFDPAAVRRRTAERFTALVADEEWALPLPGGGDTRGRFARLAEVAEQDLSVARLYEGHVDAVAILAELGFPAPAAGERWGVWAAEPPGPGLTATATPGGWRLDGRKRYCSGASSVTHALVTACAPDGRRLFRVAVGGGGCVPVPDTWQAIGMAGSDTPDVTFEAVAAEAVGGVEAYLRRPGFEHGGIGVAACWYGGARGVANALLDSAHRRAPGPHSAAHLGFVDIQLHAARTVLERAADEIDADPLDREGGARLRGLRARGLVEEVCTGTLTRVGRALGAEPLCHDLEHATRVGDLTVYIRQYHAERDLAELGELLARTPAGAGERS</sequence>
<comment type="caution">
    <text evidence="1">The sequence shown here is derived from an EMBL/GenBank/DDBJ whole genome shotgun (WGS) entry which is preliminary data.</text>
</comment>
<dbReference type="GO" id="GO:0016627">
    <property type="term" value="F:oxidoreductase activity, acting on the CH-CH group of donors"/>
    <property type="evidence" value="ECO:0007669"/>
    <property type="project" value="InterPro"/>
</dbReference>
<dbReference type="Gene3D" id="2.40.110.10">
    <property type="entry name" value="Butyryl-CoA Dehydrogenase, subunit A, domain 2"/>
    <property type="match status" value="1"/>
</dbReference>
<dbReference type="EMBL" id="JABXJJ020000006">
    <property type="protein sequence ID" value="MDI5968869.1"/>
    <property type="molecule type" value="Genomic_DNA"/>
</dbReference>
<reference evidence="1" key="1">
    <citation type="submission" date="2023-05" db="EMBL/GenBank/DDBJ databases">
        <title>Streptantibioticus silvisoli sp. nov., acidotolerant actinomycetes 1 from pine litter.</title>
        <authorList>
            <person name="Swiecimska M."/>
            <person name="Golinska P."/>
            <person name="Sangal V."/>
            <person name="Wachnowicz B."/>
            <person name="Goodfellow M."/>
        </authorList>
    </citation>
    <scope>NUCLEOTIDE SEQUENCE</scope>
    <source>
        <strain evidence="1">SL13</strain>
    </source>
</reference>
<organism evidence="1">
    <name type="scientific">Streptantibioticus silvisoli</name>
    <dbReference type="NCBI Taxonomy" id="2705255"/>
    <lineage>
        <taxon>Bacteria</taxon>
        <taxon>Bacillati</taxon>
        <taxon>Actinomycetota</taxon>
        <taxon>Actinomycetes</taxon>
        <taxon>Kitasatosporales</taxon>
        <taxon>Streptomycetaceae</taxon>
        <taxon>Streptantibioticus</taxon>
    </lineage>
</organism>
<dbReference type="SUPFAM" id="SSF56645">
    <property type="entry name" value="Acyl-CoA dehydrogenase NM domain-like"/>
    <property type="match status" value="1"/>
</dbReference>
<dbReference type="Gene3D" id="1.20.140.10">
    <property type="entry name" value="Butyryl-CoA Dehydrogenase, subunit A, domain 3"/>
    <property type="match status" value="1"/>
</dbReference>
<dbReference type="InterPro" id="IPR046373">
    <property type="entry name" value="Acyl-CoA_Oxase/DH_mid-dom_sf"/>
</dbReference>
<evidence type="ECO:0000313" key="1">
    <source>
        <dbReference type="EMBL" id="MDI5968869.1"/>
    </source>
</evidence>
<name>A0AA90H0X4_9ACTN</name>
<dbReference type="InterPro" id="IPR009100">
    <property type="entry name" value="AcylCoA_DH/oxidase_NM_dom_sf"/>
</dbReference>
<accession>A0AA90H0X4</accession>
<gene>
    <name evidence="1" type="ORF">POF50_005840</name>
</gene>
<protein>
    <submittedName>
        <fullName evidence="1">Acyl-CoA dehydrogenase</fullName>
    </submittedName>
</protein>